<dbReference type="Proteomes" id="UP001596528">
    <property type="component" value="Unassembled WGS sequence"/>
</dbReference>
<reference evidence="9" key="1">
    <citation type="journal article" date="2019" name="Int. J. Syst. Evol. Microbiol.">
        <title>The Global Catalogue of Microorganisms (GCM) 10K type strain sequencing project: providing services to taxonomists for standard genome sequencing and annotation.</title>
        <authorList>
            <consortium name="The Broad Institute Genomics Platform"/>
            <consortium name="The Broad Institute Genome Sequencing Center for Infectious Disease"/>
            <person name="Wu L."/>
            <person name="Ma J."/>
        </authorList>
    </citation>
    <scope>NUCLEOTIDE SEQUENCE [LARGE SCALE GENOMIC DNA]</scope>
    <source>
        <strain evidence="9">JCM 18657</strain>
    </source>
</reference>
<keyword evidence="4 6" id="KW-0949">S-adenosyl-L-methionine</keyword>
<dbReference type="InterPro" id="IPR027391">
    <property type="entry name" value="Nol1_Nop2_Fmu_2"/>
</dbReference>
<gene>
    <name evidence="8" type="ORF">ACFQWB_15805</name>
</gene>
<evidence type="ECO:0000313" key="8">
    <source>
        <dbReference type="EMBL" id="MFC7751384.1"/>
    </source>
</evidence>
<dbReference type="PROSITE" id="PS51686">
    <property type="entry name" value="SAM_MT_RSMB_NOP"/>
    <property type="match status" value="1"/>
</dbReference>
<comment type="similarity">
    <text evidence="6">Belongs to the class I-like SAM-binding methyltransferase superfamily. RsmB/NOP family.</text>
</comment>
<dbReference type="InterPro" id="IPR049560">
    <property type="entry name" value="MeTrfase_RsmB-F_NOP2_cat"/>
</dbReference>
<name>A0ABW2V5H3_9BACL</name>
<evidence type="ECO:0000256" key="3">
    <source>
        <dbReference type="ARBA" id="ARBA00022679"/>
    </source>
</evidence>
<feature type="binding site" evidence="6">
    <location>
        <position position="190"/>
    </location>
    <ligand>
        <name>S-adenosyl-L-methionine</name>
        <dbReference type="ChEBI" id="CHEBI:59789"/>
    </ligand>
</feature>
<dbReference type="Pfam" id="PF17125">
    <property type="entry name" value="Methyltr_RsmF_N"/>
    <property type="match status" value="1"/>
</dbReference>
<proteinExistence type="inferred from homology"/>
<feature type="binding site" evidence="6">
    <location>
        <begin position="121"/>
        <end position="127"/>
    </location>
    <ligand>
        <name>S-adenosyl-L-methionine</name>
        <dbReference type="ChEBI" id="CHEBI:59789"/>
    </ligand>
</feature>
<evidence type="ECO:0000256" key="6">
    <source>
        <dbReference type="PROSITE-ProRule" id="PRU01023"/>
    </source>
</evidence>
<evidence type="ECO:0000256" key="4">
    <source>
        <dbReference type="ARBA" id="ARBA00022691"/>
    </source>
</evidence>
<organism evidence="8 9">
    <name type="scientific">Paenibacillus thermoaerophilus</name>
    <dbReference type="NCBI Taxonomy" id="1215385"/>
    <lineage>
        <taxon>Bacteria</taxon>
        <taxon>Bacillati</taxon>
        <taxon>Bacillota</taxon>
        <taxon>Bacilli</taxon>
        <taxon>Bacillales</taxon>
        <taxon>Paenibacillaceae</taxon>
        <taxon>Paenibacillus</taxon>
    </lineage>
</organism>
<dbReference type="Pfam" id="PF13636">
    <property type="entry name" value="Methyltranf_PUA"/>
    <property type="match status" value="1"/>
</dbReference>
<dbReference type="Pfam" id="PF01189">
    <property type="entry name" value="Methyltr_RsmB-F"/>
    <property type="match status" value="1"/>
</dbReference>
<dbReference type="Gene3D" id="3.40.50.150">
    <property type="entry name" value="Vaccinia Virus protein VP39"/>
    <property type="match status" value="1"/>
</dbReference>
<dbReference type="PANTHER" id="PTHR22807">
    <property type="entry name" value="NOP2 YEAST -RELATED NOL1/NOP2/FMU SUN DOMAIN-CONTAINING"/>
    <property type="match status" value="1"/>
</dbReference>
<dbReference type="InterPro" id="IPR029063">
    <property type="entry name" value="SAM-dependent_MTases_sf"/>
</dbReference>
<evidence type="ECO:0000256" key="5">
    <source>
        <dbReference type="ARBA" id="ARBA00022884"/>
    </source>
</evidence>
<comment type="caution">
    <text evidence="6">Lacks conserved residue(s) required for the propagation of feature annotation.</text>
</comment>
<evidence type="ECO:0000259" key="7">
    <source>
        <dbReference type="PROSITE" id="PS51686"/>
    </source>
</evidence>
<keyword evidence="2 6" id="KW-0489">Methyltransferase</keyword>
<dbReference type="InterPro" id="IPR031341">
    <property type="entry name" value="Methyltr_RsmF_N"/>
</dbReference>
<feature type="domain" description="SAM-dependent MTase RsmB/NOP-type" evidence="7">
    <location>
        <begin position="31"/>
        <end position="323"/>
    </location>
</feature>
<dbReference type="GO" id="GO:0008168">
    <property type="term" value="F:methyltransferase activity"/>
    <property type="evidence" value="ECO:0007669"/>
    <property type="project" value="UniProtKB-KW"/>
</dbReference>
<feature type="binding site" evidence="6">
    <location>
        <position position="145"/>
    </location>
    <ligand>
        <name>S-adenosyl-L-methionine</name>
        <dbReference type="ChEBI" id="CHEBI:59789"/>
    </ligand>
</feature>
<dbReference type="CDD" id="cd02440">
    <property type="entry name" value="AdoMet_MTases"/>
    <property type="match status" value="1"/>
</dbReference>
<evidence type="ECO:0000313" key="9">
    <source>
        <dbReference type="Proteomes" id="UP001596528"/>
    </source>
</evidence>
<dbReference type="RefSeq" id="WP_342774278.1">
    <property type="nucleotide sequence ID" value="NZ_JBHTGQ010000041.1"/>
</dbReference>
<keyword evidence="3 6" id="KW-0808">Transferase</keyword>
<dbReference type="InterPro" id="IPR023267">
    <property type="entry name" value="RCMT"/>
</dbReference>
<comment type="caution">
    <text evidence="8">The sequence shown here is derived from an EMBL/GenBank/DDBJ whole genome shotgun (WGS) entry which is preliminary data.</text>
</comment>
<dbReference type="InterPro" id="IPR031340">
    <property type="entry name" value="RsmF_methylt_CI"/>
</dbReference>
<dbReference type="Gene3D" id="2.30.130.60">
    <property type="match status" value="1"/>
</dbReference>
<dbReference type="EMBL" id="JBHTGQ010000041">
    <property type="protein sequence ID" value="MFC7751384.1"/>
    <property type="molecule type" value="Genomic_DNA"/>
</dbReference>
<evidence type="ECO:0000256" key="2">
    <source>
        <dbReference type="ARBA" id="ARBA00022603"/>
    </source>
</evidence>
<dbReference type="Pfam" id="PF17126">
    <property type="entry name" value="RsmF_methylt_CI"/>
    <property type="match status" value="1"/>
</dbReference>
<evidence type="ECO:0000256" key="1">
    <source>
        <dbReference type="ARBA" id="ARBA00022490"/>
    </source>
</evidence>
<keyword evidence="5 6" id="KW-0694">RNA-binding</keyword>
<dbReference type="InterPro" id="IPR001678">
    <property type="entry name" value="MeTrfase_RsmB-F_NOP2_dom"/>
</dbReference>
<sequence>MTTRNPMQPKLPDAYLEQMTRQLGPVEAEAFLNSYAAARTYGLRLNTAKLTADDPRFEAIRDAFGLEPVPWCPTGYAYPEQARPGKHPYHAAGAYYIQEPSAMSAAELLAPRPGELVLDLAAAPGGKATHIADKLAGTGLLVANEIHPGRAAILSENIERMGITNAIVVSAAPDALIRRFGAIFDAVMLDAPCSGEGMFRKDPDAVREWSPEQVEACAARQEDVLSRAADLVKPGGRLVYSTCTFNERENEGVLANFLAARPDWELVRTERYWPHRTLGEGHFAALLRKRDEAGSESVRRKSGRRRPDKAAADAWKQAEAMLREIAPGLALPAGEPLLFGDRLFWMPSLPDRPLPEGWADGLKVPRPGLHVADVRKNRLEPAHALAMALTAERARAANYASGSPEADAYLRGETIAPTEGLAPGWCLVAVDGLPLGWGKCTGDTVKNHLPKGLRRPAG</sequence>
<dbReference type="Gene3D" id="3.30.70.1170">
    <property type="entry name" value="Sun protein, domain 3"/>
    <property type="match status" value="1"/>
</dbReference>
<feature type="active site" description="Nucleophile" evidence="6">
    <location>
        <position position="243"/>
    </location>
</feature>
<dbReference type="EC" id="2.1.1.-" evidence="8"/>
<keyword evidence="9" id="KW-1185">Reference proteome</keyword>
<dbReference type="SUPFAM" id="SSF53335">
    <property type="entry name" value="S-adenosyl-L-methionine-dependent methyltransferases"/>
    <property type="match status" value="1"/>
</dbReference>
<dbReference type="GO" id="GO:0032259">
    <property type="term" value="P:methylation"/>
    <property type="evidence" value="ECO:0007669"/>
    <property type="project" value="UniProtKB-KW"/>
</dbReference>
<accession>A0ABW2V5H3</accession>
<protein>
    <submittedName>
        <fullName evidence="8">RsmB/NOP family class I SAM-dependent RNA methyltransferase</fullName>
        <ecNumber evidence="8">2.1.1.-</ecNumber>
    </submittedName>
</protein>
<dbReference type="PANTHER" id="PTHR22807:SF30">
    <property type="entry name" value="28S RRNA (CYTOSINE(4447)-C(5))-METHYLTRANSFERASE-RELATED"/>
    <property type="match status" value="1"/>
</dbReference>
<dbReference type="CDD" id="cd21147">
    <property type="entry name" value="RsmF_methylt_CTD1"/>
    <property type="match status" value="1"/>
</dbReference>
<dbReference type="PRINTS" id="PR02008">
    <property type="entry name" value="RCMTFAMILY"/>
</dbReference>
<keyword evidence="1" id="KW-0963">Cytoplasm</keyword>